<keyword evidence="3" id="KW-1185">Reference proteome</keyword>
<comment type="caution">
    <text evidence="2">The sequence shown here is derived from an EMBL/GenBank/DDBJ whole genome shotgun (WGS) entry which is preliminary data.</text>
</comment>
<proteinExistence type="predicted"/>
<feature type="compositionally biased region" description="Low complexity" evidence="1">
    <location>
        <begin position="1"/>
        <end position="16"/>
    </location>
</feature>
<protein>
    <submittedName>
        <fullName evidence="2">Uncharacterized protein</fullName>
    </submittedName>
</protein>
<dbReference type="EMBL" id="BAFC01000034">
    <property type="protein sequence ID" value="GAB38208.1"/>
    <property type="molecule type" value="Genomic_DNA"/>
</dbReference>
<evidence type="ECO:0000313" key="3">
    <source>
        <dbReference type="Proteomes" id="UP000005845"/>
    </source>
</evidence>
<feature type="region of interest" description="Disordered" evidence="1">
    <location>
        <begin position="1"/>
        <end position="35"/>
    </location>
</feature>
<dbReference type="Proteomes" id="UP000005845">
    <property type="component" value="Unassembled WGS sequence"/>
</dbReference>
<accession>H5TXK0</accession>
<name>H5TXK0_9ACTN</name>
<organism evidence="2 3">
    <name type="scientific">Gordonia sputi NBRC 100414</name>
    <dbReference type="NCBI Taxonomy" id="1089453"/>
    <lineage>
        <taxon>Bacteria</taxon>
        <taxon>Bacillati</taxon>
        <taxon>Actinomycetota</taxon>
        <taxon>Actinomycetes</taxon>
        <taxon>Mycobacteriales</taxon>
        <taxon>Gordoniaceae</taxon>
        <taxon>Gordonia</taxon>
    </lineage>
</organism>
<evidence type="ECO:0000313" key="2">
    <source>
        <dbReference type="EMBL" id="GAB38208.1"/>
    </source>
</evidence>
<evidence type="ECO:0000256" key="1">
    <source>
        <dbReference type="SAM" id="MobiDB-lite"/>
    </source>
</evidence>
<sequence>MVPSITTANAAMAATNDRAPPECVSRESDRAGADPSECVGPGVFVIGGLASKCPRVFRSGMWVRDGPGARDEAPDR</sequence>
<gene>
    <name evidence="2" type="ORF">GOSPT_034_00760</name>
</gene>
<dbReference type="AlphaFoldDB" id="H5TXK0"/>
<reference evidence="2 3" key="1">
    <citation type="submission" date="2012-02" db="EMBL/GenBank/DDBJ databases">
        <title>Whole genome shotgun sequence of Gordonia sputi NBRC 100414.</title>
        <authorList>
            <person name="Yoshida I."/>
            <person name="Hosoyama A."/>
            <person name="Tsuchikane K."/>
            <person name="Katsumata H."/>
            <person name="Yamazaki S."/>
            <person name="Fujita N."/>
        </authorList>
    </citation>
    <scope>NUCLEOTIDE SEQUENCE [LARGE SCALE GENOMIC DNA]</scope>
    <source>
        <strain evidence="2 3">NBRC 100414</strain>
    </source>
</reference>